<proteinExistence type="predicted"/>
<dbReference type="EMBL" id="JAMBEP010000003">
    <property type="protein sequence ID" value="MCL1635690.1"/>
    <property type="molecule type" value="Genomic_DNA"/>
</dbReference>
<keyword evidence="2" id="KW-0503">Monooxygenase</keyword>
<dbReference type="Proteomes" id="UP001431217">
    <property type="component" value="Unassembled WGS sequence"/>
</dbReference>
<dbReference type="InterPro" id="IPR052936">
    <property type="entry name" value="Jasmonate_Hydroxylase-like"/>
</dbReference>
<keyword evidence="3" id="KW-1185">Reference proteome</keyword>
<comment type="caution">
    <text evidence="2">The sequence shown here is derived from an EMBL/GenBank/DDBJ whole genome shotgun (WGS) entry which is preliminary data.</text>
</comment>
<dbReference type="InterPro" id="IPR011008">
    <property type="entry name" value="Dimeric_a/b-barrel"/>
</dbReference>
<gene>
    <name evidence="2" type="ORF">M2650_13760</name>
</gene>
<evidence type="ECO:0000259" key="1">
    <source>
        <dbReference type="Pfam" id="PF03992"/>
    </source>
</evidence>
<name>A0ABT0MLC6_9GAMM</name>
<protein>
    <submittedName>
        <fullName evidence="2">Antibiotic biosynthesis monooxygenase</fullName>
    </submittedName>
</protein>
<accession>A0ABT0MLC6</accession>
<dbReference type="PANTHER" id="PTHR37811:SF2">
    <property type="entry name" value="ABM DOMAIN-CONTAINING PROTEIN"/>
    <property type="match status" value="1"/>
</dbReference>
<sequence>MPFPRFAALPAPPYYAVIFSSQRSGVDAAGYEAAANRMVELVQEQPGFLGFESARDAAGFGITVAYFESEAAIARWRDHAEHIVARRNGNNHWYEHFEQRVARVERAYGGVRRDHD</sequence>
<evidence type="ECO:0000313" key="2">
    <source>
        <dbReference type="EMBL" id="MCL1635690.1"/>
    </source>
</evidence>
<dbReference type="RefSeq" id="WP_249475447.1">
    <property type="nucleotide sequence ID" value="NZ_JAMBEP010000003.1"/>
</dbReference>
<keyword evidence="2" id="KW-0560">Oxidoreductase</keyword>
<reference evidence="2 3" key="1">
    <citation type="submission" date="2022-05" db="EMBL/GenBank/DDBJ databases">
        <title>Luteimonas sp. SX5, whole genome shotgun sequencing project.</title>
        <authorList>
            <person name="Zhao G."/>
            <person name="Shen L."/>
        </authorList>
    </citation>
    <scope>NUCLEOTIDE SEQUENCE [LARGE SCALE GENOMIC DNA]</scope>
    <source>
        <strain evidence="2 3">SX5</strain>
    </source>
</reference>
<dbReference type="PANTHER" id="PTHR37811">
    <property type="entry name" value="BLL5343 PROTEIN"/>
    <property type="match status" value="1"/>
</dbReference>
<dbReference type="SUPFAM" id="SSF54909">
    <property type="entry name" value="Dimeric alpha+beta barrel"/>
    <property type="match status" value="1"/>
</dbReference>
<evidence type="ECO:0000313" key="3">
    <source>
        <dbReference type="Proteomes" id="UP001431217"/>
    </source>
</evidence>
<dbReference type="GO" id="GO:0004497">
    <property type="term" value="F:monooxygenase activity"/>
    <property type="evidence" value="ECO:0007669"/>
    <property type="project" value="UniProtKB-KW"/>
</dbReference>
<dbReference type="InterPro" id="IPR007138">
    <property type="entry name" value="ABM_dom"/>
</dbReference>
<dbReference type="Pfam" id="PF03992">
    <property type="entry name" value="ABM"/>
    <property type="match status" value="1"/>
</dbReference>
<feature type="domain" description="ABM" evidence="1">
    <location>
        <begin position="28"/>
        <end position="85"/>
    </location>
</feature>
<dbReference type="Gene3D" id="3.30.70.100">
    <property type="match status" value="1"/>
</dbReference>
<organism evidence="2 3">
    <name type="scientific">Luteimonas galliterrae</name>
    <dbReference type="NCBI Taxonomy" id="2940486"/>
    <lineage>
        <taxon>Bacteria</taxon>
        <taxon>Pseudomonadati</taxon>
        <taxon>Pseudomonadota</taxon>
        <taxon>Gammaproteobacteria</taxon>
        <taxon>Lysobacterales</taxon>
        <taxon>Lysobacteraceae</taxon>
        <taxon>Luteimonas</taxon>
    </lineage>
</organism>